<dbReference type="PANTHER" id="PTHR40074:SF4">
    <property type="entry name" value="INNER MEMBRANE PROTEIN YCFT"/>
    <property type="match status" value="1"/>
</dbReference>
<reference evidence="7 8" key="1">
    <citation type="journal article" date="2019" name="Emerg. Microbes Infect.">
        <title>Comprehensive subspecies identification of 175 nontuberculous mycobacteria species based on 7547 genomic profiles.</title>
        <authorList>
            <person name="Matsumoto Y."/>
            <person name="Kinjo T."/>
            <person name="Motooka D."/>
            <person name="Nabeya D."/>
            <person name="Jung N."/>
            <person name="Uechi K."/>
            <person name="Horii T."/>
            <person name="Iida T."/>
            <person name="Fujita J."/>
            <person name="Nakamura S."/>
        </authorList>
    </citation>
    <scope>NUCLEOTIDE SEQUENCE [LARGE SCALE GENOMIC DNA]</scope>
    <source>
        <strain evidence="7 8">JCM 14742</strain>
    </source>
</reference>
<gene>
    <name evidence="7" type="ORF">MPRM_54790</name>
</gene>
<dbReference type="PANTHER" id="PTHR40074">
    <property type="entry name" value="O-ACETYLTRANSFERASE WECH"/>
    <property type="match status" value="1"/>
</dbReference>
<evidence type="ECO:0000256" key="2">
    <source>
        <dbReference type="ARBA" id="ARBA00007400"/>
    </source>
</evidence>
<comment type="subcellular location">
    <subcellularLocation>
        <location evidence="1">Cell membrane</location>
        <topology evidence="1">Multi-pass membrane protein</topology>
    </subcellularLocation>
</comment>
<dbReference type="GO" id="GO:0016413">
    <property type="term" value="F:O-acetyltransferase activity"/>
    <property type="evidence" value="ECO:0007669"/>
    <property type="project" value="TreeGrafter"/>
</dbReference>
<keyword evidence="6" id="KW-0472">Membrane</keyword>
<keyword evidence="4" id="KW-0812">Transmembrane</keyword>
<keyword evidence="5" id="KW-1133">Transmembrane helix</keyword>
<protein>
    <submittedName>
        <fullName evidence="7">Uncharacterized protein</fullName>
    </submittedName>
</protein>
<dbReference type="Pfam" id="PF01757">
    <property type="entry name" value="Acyl_transf_3"/>
    <property type="match status" value="1"/>
</dbReference>
<keyword evidence="8" id="KW-1185">Reference proteome</keyword>
<accession>A0A7I7Z1Z5</accession>
<evidence type="ECO:0000256" key="4">
    <source>
        <dbReference type="ARBA" id="ARBA00022692"/>
    </source>
</evidence>
<keyword evidence="3" id="KW-1003">Cell membrane</keyword>
<evidence type="ECO:0000256" key="5">
    <source>
        <dbReference type="ARBA" id="ARBA00022989"/>
    </source>
</evidence>
<name>A0A7I7Z1Z5_9MYCO</name>
<dbReference type="InterPro" id="IPR002656">
    <property type="entry name" value="Acyl_transf_3_dom"/>
</dbReference>
<dbReference type="GO" id="GO:0005886">
    <property type="term" value="C:plasma membrane"/>
    <property type="evidence" value="ECO:0007669"/>
    <property type="project" value="UniProtKB-SubCell"/>
</dbReference>
<organism evidence="7 8">
    <name type="scientific">Mycobacterium parmense</name>
    <dbReference type="NCBI Taxonomy" id="185642"/>
    <lineage>
        <taxon>Bacteria</taxon>
        <taxon>Bacillati</taxon>
        <taxon>Actinomycetota</taxon>
        <taxon>Actinomycetes</taxon>
        <taxon>Mycobacteriales</taxon>
        <taxon>Mycobacteriaceae</taxon>
        <taxon>Mycobacterium</taxon>
        <taxon>Mycobacterium simiae complex</taxon>
    </lineage>
</organism>
<evidence type="ECO:0000256" key="1">
    <source>
        <dbReference type="ARBA" id="ARBA00004651"/>
    </source>
</evidence>
<proteinExistence type="inferred from homology"/>
<evidence type="ECO:0000313" key="7">
    <source>
        <dbReference type="EMBL" id="BBZ48198.1"/>
    </source>
</evidence>
<evidence type="ECO:0000256" key="6">
    <source>
        <dbReference type="ARBA" id="ARBA00023136"/>
    </source>
</evidence>
<dbReference type="GO" id="GO:0009246">
    <property type="term" value="P:enterobacterial common antigen biosynthetic process"/>
    <property type="evidence" value="ECO:0007669"/>
    <property type="project" value="TreeGrafter"/>
</dbReference>
<evidence type="ECO:0000256" key="3">
    <source>
        <dbReference type="ARBA" id="ARBA00022475"/>
    </source>
</evidence>
<dbReference type="OrthoDB" id="6623990at2"/>
<comment type="similarity">
    <text evidence="2">Belongs to the acyltransferase 3 family.</text>
</comment>
<dbReference type="RefSeq" id="WP_161494217.1">
    <property type="nucleotide sequence ID" value="NZ_AP022614.1"/>
</dbReference>
<evidence type="ECO:0000313" key="8">
    <source>
        <dbReference type="Proteomes" id="UP000467105"/>
    </source>
</evidence>
<dbReference type="Proteomes" id="UP000467105">
    <property type="component" value="Chromosome"/>
</dbReference>
<dbReference type="AlphaFoldDB" id="A0A7I7Z1Z5"/>
<sequence>MSNDTRSFGRANEAVTGNVADDQRDASIDVARGIAIIAIVLGHVLRGLDAAHLMDHVGWAPAADRILYLWHLSIFAFVGGVFVAKSVSKRPLRSYVGERTFKFLTVYLLWTVLQGAVLLGAARVVNNPRPLSSLLRVWAPSGQLWYLPFLAVLTLLVVPLKPWRRERAPWLLGLAAVLSVAMWGFDGGIVGTQGLGLVVFFVGGAIIGVDRLRPALRSIPTVVAAAGGIGLFALGMVAAICADPTPPTTGWEGRTASSVALGVALSILMSAAVLLVARAARSWNFLAFCGRRSLDIYLAHIILASGSRIVLVKFGVHSLELLIAVGLAAGVLGSLVVATAIRNTGLAWVFDGPAPPAWPSKRGARSRP</sequence>
<dbReference type="EMBL" id="AP022614">
    <property type="protein sequence ID" value="BBZ48198.1"/>
    <property type="molecule type" value="Genomic_DNA"/>
</dbReference>